<dbReference type="EMBL" id="JBHSNB010000002">
    <property type="protein sequence ID" value="MFC5585496.1"/>
    <property type="molecule type" value="Genomic_DNA"/>
</dbReference>
<feature type="chain" id="PRO_5045574611" evidence="2">
    <location>
        <begin position="31"/>
        <end position="267"/>
    </location>
</feature>
<dbReference type="InterPro" id="IPR009683">
    <property type="entry name" value="Extensin-like_C"/>
</dbReference>
<protein>
    <submittedName>
        <fullName evidence="4">Extensin family protein</fullName>
    </submittedName>
</protein>
<feature type="region of interest" description="Disordered" evidence="1">
    <location>
        <begin position="34"/>
        <end position="88"/>
    </location>
</feature>
<proteinExistence type="predicted"/>
<feature type="signal peptide" evidence="2">
    <location>
        <begin position="1"/>
        <end position="30"/>
    </location>
</feature>
<gene>
    <name evidence="4" type="ORF">ACFPOD_10255</name>
</gene>
<name>A0ABW0T7Y3_9HYPH</name>
<reference evidence="5" key="1">
    <citation type="journal article" date="2019" name="Int. J. Syst. Evol. Microbiol.">
        <title>The Global Catalogue of Microorganisms (GCM) 10K type strain sequencing project: providing services to taxonomists for standard genome sequencing and annotation.</title>
        <authorList>
            <consortium name="The Broad Institute Genomics Platform"/>
            <consortium name="The Broad Institute Genome Sequencing Center for Infectious Disease"/>
            <person name="Wu L."/>
            <person name="Ma J."/>
        </authorList>
    </citation>
    <scope>NUCLEOTIDE SEQUENCE [LARGE SCALE GENOMIC DNA]</scope>
    <source>
        <strain evidence="5">JCM 3366</strain>
    </source>
</reference>
<sequence length="267" mass="28981">MIALSAVRRALLAMLLCALFFISLSNNLHAAEPTASVPLPATGPIPNSRGEVRRTEMSVMVPIPTPRPPAKTEPQKRPPARKQGRLPAKETACRRALTKLGVSYSEQPSISEAQGCSIAYPLEIKHLSEKIALKPEATLNCETALTLARFFTDTIPPLARGHLKQPVTAVRHASAYVCRTRAGLQKLSEHAFGNALDIASFDLADGSNFKVARQPNPKSGRAKFLDAFRSAACGPFKTVLGPGTNADHASHFHLDLQKRRNDSLYCK</sequence>
<evidence type="ECO:0000259" key="3">
    <source>
        <dbReference type="Pfam" id="PF06904"/>
    </source>
</evidence>
<dbReference type="RefSeq" id="WP_223021198.1">
    <property type="nucleotide sequence ID" value="NZ_CP078143.1"/>
</dbReference>
<evidence type="ECO:0000313" key="4">
    <source>
        <dbReference type="EMBL" id="MFC5585496.1"/>
    </source>
</evidence>
<evidence type="ECO:0000256" key="2">
    <source>
        <dbReference type="SAM" id="SignalP"/>
    </source>
</evidence>
<keyword evidence="2" id="KW-0732">Signal</keyword>
<keyword evidence="5" id="KW-1185">Reference proteome</keyword>
<feature type="domain" description="Extensin-like C-terminal" evidence="3">
    <location>
        <begin position="92"/>
        <end position="267"/>
    </location>
</feature>
<evidence type="ECO:0000256" key="1">
    <source>
        <dbReference type="SAM" id="MobiDB-lite"/>
    </source>
</evidence>
<accession>A0ABW0T7Y3</accession>
<organism evidence="4 5">
    <name type="scientific">Nitratireductor kimnyeongensis</name>
    <dbReference type="NCBI Taxonomy" id="430679"/>
    <lineage>
        <taxon>Bacteria</taxon>
        <taxon>Pseudomonadati</taxon>
        <taxon>Pseudomonadota</taxon>
        <taxon>Alphaproteobacteria</taxon>
        <taxon>Hyphomicrobiales</taxon>
        <taxon>Phyllobacteriaceae</taxon>
        <taxon>Nitratireductor</taxon>
    </lineage>
</organism>
<comment type="caution">
    <text evidence="4">The sequence shown here is derived from an EMBL/GenBank/DDBJ whole genome shotgun (WGS) entry which is preliminary data.</text>
</comment>
<dbReference type="Pfam" id="PF06904">
    <property type="entry name" value="Extensin-like_C"/>
    <property type="match status" value="1"/>
</dbReference>
<evidence type="ECO:0000313" key="5">
    <source>
        <dbReference type="Proteomes" id="UP001596107"/>
    </source>
</evidence>
<dbReference type="Proteomes" id="UP001596107">
    <property type="component" value="Unassembled WGS sequence"/>
</dbReference>